<dbReference type="Pfam" id="PF00339">
    <property type="entry name" value="Arrestin_N"/>
    <property type="match status" value="1"/>
</dbReference>
<proteinExistence type="inferred from homology"/>
<name>A0ABQ9EP49_TEGGR</name>
<dbReference type="Proteomes" id="UP001217089">
    <property type="component" value="Unassembled WGS sequence"/>
</dbReference>
<dbReference type="InterPro" id="IPR011022">
    <property type="entry name" value="Arrestin_C-like"/>
</dbReference>
<dbReference type="InterPro" id="IPR014752">
    <property type="entry name" value="Arrestin-like_C"/>
</dbReference>
<feature type="non-terminal residue" evidence="4">
    <location>
        <position position="180"/>
    </location>
</feature>
<feature type="domain" description="Arrestin-like N-terminal" evidence="2">
    <location>
        <begin position="1"/>
        <end position="114"/>
    </location>
</feature>
<dbReference type="EMBL" id="JARBDR010000903">
    <property type="protein sequence ID" value="KAJ8305023.1"/>
    <property type="molecule type" value="Genomic_DNA"/>
</dbReference>
<dbReference type="Gene3D" id="2.60.40.640">
    <property type="match status" value="2"/>
</dbReference>
<feature type="non-terminal residue" evidence="4">
    <location>
        <position position="1"/>
    </location>
</feature>
<reference evidence="4 5" key="1">
    <citation type="submission" date="2022-12" db="EMBL/GenBank/DDBJ databases">
        <title>Chromosome-level genome of Tegillarca granosa.</title>
        <authorList>
            <person name="Kim J."/>
        </authorList>
    </citation>
    <scope>NUCLEOTIDE SEQUENCE [LARGE SCALE GENOMIC DNA]</scope>
    <source>
        <strain evidence="4">Teg-2019</strain>
        <tissue evidence="4">Adductor muscle</tissue>
    </source>
</reference>
<evidence type="ECO:0000259" key="3">
    <source>
        <dbReference type="Pfam" id="PF02752"/>
    </source>
</evidence>
<dbReference type="SUPFAM" id="SSF81296">
    <property type="entry name" value="E set domains"/>
    <property type="match status" value="2"/>
</dbReference>
<gene>
    <name evidence="4" type="ORF">KUTeg_018606</name>
</gene>
<accession>A0ABQ9EP49</accession>
<evidence type="ECO:0000313" key="5">
    <source>
        <dbReference type="Proteomes" id="UP001217089"/>
    </source>
</evidence>
<dbReference type="InterPro" id="IPR050357">
    <property type="entry name" value="Arrestin_domain-protein"/>
</dbReference>
<dbReference type="InterPro" id="IPR014756">
    <property type="entry name" value="Ig_E-set"/>
</dbReference>
<comment type="similarity">
    <text evidence="1">Belongs to the arrestin family.</text>
</comment>
<dbReference type="Pfam" id="PF02752">
    <property type="entry name" value="Arrestin_C"/>
    <property type="match status" value="1"/>
</dbReference>
<keyword evidence="5" id="KW-1185">Reference proteome</keyword>
<organism evidence="4 5">
    <name type="scientific">Tegillarca granosa</name>
    <name type="common">Malaysian cockle</name>
    <name type="synonym">Anadara granosa</name>
    <dbReference type="NCBI Taxonomy" id="220873"/>
    <lineage>
        <taxon>Eukaryota</taxon>
        <taxon>Metazoa</taxon>
        <taxon>Spiralia</taxon>
        <taxon>Lophotrochozoa</taxon>
        <taxon>Mollusca</taxon>
        <taxon>Bivalvia</taxon>
        <taxon>Autobranchia</taxon>
        <taxon>Pteriomorphia</taxon>
        <taxon>Arcoida</taxon>
        <taxon>Arcoidea</taxon>
        <taxon>Arcidae</taxon>
        <taxon>Tegillarca</taxon>
    </lineage>
</organism>
<sequence>IKLRFHGYSCVHWTERHSSGTGKNKRAVTKHYTADELYFDHSVIVFGPNDEAESLAVGIHTFPFEFFVPQECPTSYEGSIGKIRYYVSARLKRLWSVDNVCLKPFTVVNPFDLNQDVRSKSPAEAENDMMLCCLCCKSGPIMAKLKLDKIGYAPGEVIPIDAEITNRSRRKIAGITATLQ</sequence>
<dbReference type="PANTHER" id="PTHR11188">
    <property type="entry name" value="ARRESTIN DOMAIN CONTAINING PROTEIN"/>
    <property type="match status" value="1"/>
</dbReference>
<protein>
    <submittedName>
        <fullName evidence="4">Uncharacterized protein</fullName>
    </submittedName>
</protein>
<comment type="caution">
    <text evidence="4">The sequence shown here is derived from an EMBL/GenBank/DDBJ whole genome shotgun (WGS) entry which is preliminary data.</text>
</comment>
<evidence type="ECO:0000256" key="1">
    <source>
        <dbReference type="ARBA" id="ARBA00005298"/>
    </source>
</evidence>
<dbReference type="PANTHER" id="PTHR11188:SF176">
    <property type="entry name" value="ARRESTIN DOMAIN-CONTAINING PROTEIN 1"/>
    <property type="match status" value="1"/>
</dbReference>
<feature type="domain" description="Arrestin C-terminal-like" evidence="3">
    <location>
        <begin position="137"/>
        <end position="179"/>
    </location>
</feature>
<evidence type="ECO:0000313" key="4">
    <source>
        <dbReference type="EMBL" id="KAJ8305023.1"/>
    </source>
</evidence>
<evidence type="ECO:0000259" key="2">
    <source>
        <dbReference type="Pfam" id="PF00339"/>
    </source>
</evidence>
<dbReference type="InterPro" id="IPR011021">
    <property type="entry name" value="Arrestin-like_N"/>
</dbReference>